<proteinExistence type="predicted"/>
<dbReference type="GO" id="GO:0036064">
    <property type="term" value="C:ciliary basal body"/>
    <property type="evidence" value="ECO:0007669"/>
    <property type="project" value="TreeGrafter"/>
</dbReference>
<dbReference type="PANTHER" id="PTHR44117">
    <property type="entry name" value="INTRAFLAGELLAR TRANSPORT PROTEIN 88 HOMOLOG"/>
    <property type="match status" value="1"/>
</dbReference>
<dbReference type="GO" id="GO:0019894">
    <property type="term" value="F:kinesin binding"/>
    <property type="evidence" value="ECO:0007669"/>
    <property type="project" value="TreeGrafter"/>
</dbReference>
<name>A0A4W5MU24_9TELE</name>
<evidence type="ECO:0000313" key="1">
    <source>
        <dbReference type="Ensembl" id="ENSHHUP00000042456.1"/>
    </source>
</evidence>
<dbReference type="STRING" id="62062.ENSHHUP00000042456"/>
<keyword evidence="2" id="KW-1185">Reference proteome</keyword>
<protein>
    <submittedName>
        <fullName evidence="1">Uncharacterized protein</fullName>
    </submittedName>
</protein>
<dbReference type="GO" id="GO:0097730">
    <property type="term" value="C:non-motile cilium"/>
    <property type="evidence" value="ECO:0007669"/>
    <property type="project" value="TreeGrafter"/>
</dbReference>
<reference evidence="1" key="2">
    <citation type="submission" date="2025-08" db="UniProtKB">
        <authorList>
            <consortium name="Ensembl"/>
        </authorList>
    </citation>
    <scope>IDENTIFICATION</scope>
</reference>
<dbReference type="GO" id="GO:0097546">
    <property type="term" value="C:ciliary base"/>
    <property type="evidence" value="ECO:0007669"/>
    <property type="project" value="TreeGrafter"/>
</dbReference>
<dbReference type="GO" id="GO:0005814">
    <property type="term" value="C:centriole"/>
    <property type="evidence" value="ECO:0007669"/>
    <property type="project" value="TreeGrafter"/>
</dbReference>
<dbReference type="GO" id="GO:0001822">
    <property type="term" value="P:kidney development"/>
    <property type="evidence" value="ECO:0007669"/>
    <property type="project" value="TreeGrafter"/>
</dbReference>
<evidence type="ECO:0000313" key="2">
    <source>
        <dbReference type="Proteomes" id="UP000314982"/>
    </source>
</evidence>
<dbReference type="PANTHER" id="PTHR44117:SF1">
    <property type="entry name" value="INTRAFLAGELLAR TRANSPORT PROTEIN 88 HOMOLOG"/>
    <property type="match status" value="1"/>
</dbReference>
<reference evidence="2" key="1">
    <citation type="submission" date="2018-06" db="EMBL/GenBank/DDBJ databases">
        <title>Genome assembly of Danube salmon.</title>
        <authorList>
            <person name="Macqueen D.J."/>
            <person name="Gundappa M.K."/>
        </authorList>
    </citation>
    <scope>NUCLEOTIDE SEQUENCE [LARGE SCALE GENOMIC DNA]</scope>
</reference>
<organism evidence="1 2">
    <name type="scientific">Hucho hucho</name>
    <name type="common">huchen</name>
    <dbReference type="NCBI Taxonomy" id="62062"/>
    <lineage>
        <taxon>Eukaryota</taxon>
        <taxon>Metazoa</taxon>
        <taxon>Chordata</taxon>
        <taxon>Craniata</taxon>
        <taxon>Vertebrata</taxon>
        <taxon>Euteleostomi</taxon>
        <taxon>Actinopterygii</taxon>
        <taxon>Neopterygii</taxon>
        <taxon>Teleostei</taxon>
        <taxon>Protacanthopterygii</taxon>
        <taxon>Salmoniformes</taxon>
        <taxon>Salmonidae</taxon>
        <taxon>Salmoninae</taxon>
        <taxon>Hucho</taxon>
    </lineage>
</organism>
<dbReference type="GO" id="GO:0042073">
    <property type="term" value="P:intraciliary transport"/>
    <property type="evidence" value="ECO:0007669"/>
    <property type="project" value="TreeGrafter"/>
</dbReference>
<dbReference type="Ensembl" id="ENSHHUT00000044066.1">
    <property type="protein sequence ID" value="ENSHHUP00000042456.1"/>
    <property type="gene ID" value="ENSHHUG00000026148.1"/>
</dbReference>
<accession>A0A4W5MU24</accession>
<dbReference type="AlphaFoldDB" id="A0A4W5MU24"/>
<dbReference type="GO" id="GO:1905515">
    <property type="term" value="P:non-motile cilium assembly"/>
    <property type="evidence" value="ECO:0007669"/>
    <property type="project" value="TreeGrafter"/>
</dbReference>
<reference evidence="1" key="3">
    <citation type="submission" date="2025-09" db="UniProtKB">
        <authorList>
            <consortium name="Ensembl"/>
        </authorList>
    </citation>
    <scope>IDENTIFICATION</scope>
</reference>
<dbReference type="GO" id="GO:0060122">
    <property type="term" value="P:inner ear receptor cell stereocilium organization"/>
    <property type="evidence" value="ECO:0007669"/>
    <property type="project" value="TreeGrafter"/>
</dbReference>
<dbReference type="Proteomes" id="UP000314982">
    <property type="component" value="Unassembled WGS sequence"/>
</dbReference>
<sequence length="131" mass="15039">MTSFTRWTENGNSLIHTLYKTSLFICMKCFTHCIWPLESVLLTAGKPWQSPRHSLLDLTSVFPNLNTRGQYRAEETLKTFEKKDSRVKSAAATKLYFLDYDQADRYTDLAMTAGRYNPAALIKDDTVFEGL</sequence>